<keyword evidence="14" id="KW-0378">Hydrolase</keyword>
<accession>A0ABM1NDA7</accession>
<dbReference type="PROSITE" id="PS00427">
    <property type="entry name" value="DISINTEGRIN_1"/>
    <property type="match status" value="1"/>
</dbReference>
<feature type="region of interest" description="Disordered" evidence="9">
    <location>
        <begin position="1052"/>
        <end position="1226"/>
    </location>
</feature>
<dbReference type="Proteomes" id="UP000695000">
    <property type="component" value="Unplaced"/>
</dbReference>
<dbReference type="Gene3D" id="2.10.25.10">
    <property type="entry name" value="Laminin"/>
    <property type="match status" value="1"/>
</dbReference>
<dbReference type="GO" id="GO:0008237">
    <property type="term" value="F:metallopeptidase activity"/>
    <property type="evidence" value="ECO:0007669"/>
    <property type="project" value="UniProtKB-KW"/>
</dbReference>
<evidence type="ECO:0000256" key="8">
    <source>
        <dbReference type="PROSITE-ProRule" id="PRU00276"/>
    </source>
</evidence>
<keyword evidence="3" id="KW-1133">Transmembrane helix</keyword>
<keyword evidence="2" id="KW-0812">Transmembrane</keyword>
<dbReference type="InterPro" id="IPR002870">
    <property type="entry name" value="Peptidase_M12B_N"/>
</dbReference>
<proteinExistence type="predicted"/>
<dbReference type="PANTHER" id="PTHR11905:SF237">
    <property type="entry name" value="MIND-MELD, ISOFORM J"/>
    <property type="match status" value="1"/>
</dbReference>
<evidence type="ECO:0000313" key="14">
    <source>
        <dbReference type="RefSeq" id="XP_017784807.1"/>
    </source>
</evidence>
<dbReference type="InterPro" id="IPR000742">
    <property type="entry name" value="EGF"/>
</dbReference>
<feature type="binding site" evidence="8">
    <location>
        <position position="352"/>
    </location>
    <ligand>
        <name>Zn(2+)</name>
        <dbReference type="ChEBI" id="CHEBI:29105"/>
        <note>catalytic</note>
    </ligand>
</feature>
<keyword evidence="8" id="KW-0862">Zinc</keyword>
<dbReference type="Pfam" id="PF01562">
    <property type="entry name" value="Pep_M12B_propep"/>
    <property type="match status" value="1"/>
</dbReference>
<name>A0ABM1NDA7_NICVS</name>
<dbReference type="PROSITE" id="PS00022">
    <property type="entry name" value="EGF_1"/>
    <property type="match status" value="1"/>
</dbReference>
<dbReference type="PRINTS" id="PR00289">
    <property type="entry name" value="DISINTEGRIN"/>
</dbReference>
<dbReference type="InterPro" id="IPR034027">
    <property type="entry name" value="Reprolysin_adamalysin"/>
</dbReference>
<feature type="compositionally biased region" description="Low complexity" evidence="9">
    <location>
        <begin position="1079"/>
        <end position="1088"/>
    </location>
</feature>
<dbReference type="CDD" id="cd04269">
    <property type="entry name" value="ZnMc_adamalysin_II_like"/>
    <property type="match status" value="1"/>
</dbReference>
<evidence type="ECO:0000256" key="4">
    <source>
        <dbReference type="ARBA" id="ARBA00023136"/>
    </source>
</evidence>
<dbReference type="SUPFAM" id="SSF57552">
    <property type="entry name" value="Blood coagulation inhibitor (disintegrin)"/>
    <property type="match status" value="1"/>
</dbReference>
<keyword evidence="7" id="KW-0245">EGF-like domain</keyword>
<keyword evidence="14" id="KW-0645">Protease</keyword>
<dbReference type="PROSITE" id="PS50026">
    <property type="entry name" value="EGF_3"/>
    <property type="match status" value="1"/>
</dbReference>
<dbReference type="SMART" id="SM00050">
    <property type="entry name" value="DISIN"/>
    <property type="match status" value="1"/>
</dbReference>
<keyword evidence="14" id="KW-0482">Metalloprotease</keyword>
<dbReference type="InterPro" id="IPR001762">
    <property type="entry name" value="Disintegrin_dom"/>
</dbReference>
<evidence type="ECO:0000259" key="10">
    <source>
        <dbReference type="PROSITE" id="PS50026"/>
    </source>
</evidence>
<feature type="binding site" evidence="8">
    <location>
        <position position="358"/>
    </location>
    <ligand>
        <name>Zn(2+)</name>
        <dbReference type="ChEBI" id="CHEBI:29105"/>
        <note>catalytic</note>
    </ligand>
</feature>
<dbReference type="PROSITE" id="PS50214">
    <property type="entry name" value="DISINTEGRIN_2"/>
    <property type="match status" value="1"/>
</dbReference>
<dbReference type="InterPro" id="IPR036436">
    <property type="entry name" value="Disintegrin_dom_sf"/>
</dbReference>
<comment type="caution">
    <text evidence="7">Lacks conserved residue(s) required for the propagation of feature annotation.</text>
</comment>
<dbReference type="InterPro" id="IPR006586">
    <property type="entry name" value="ADAM_Cys-rich"/>
</dbReference>
<evidence type="ECO:0000256" key="1">
    <source>
        <dbReference type="ARBA" id="ARBA00004479"/>
    </source>
</evidence>
<feature type="disulfide bond" evidence="7">
    <location>
        <begin position="688"/>
        <end position="697"/>
    </location>
</feature>
<dbReference type="InterPro" id="IPR018358">
    <property type="entry name" value="Disintegrin_CS"/>
</dbReference>
<comment type="subcellular location">
    <subcellularLocation>
        <location evidence="1">Membrane</location>
        <topology evidence="1">Single-pass type I membrane protein</topology>
    </subcellularLocation>
</comment>
<keyword evidence="4" id="KW-0472">Membrane</keyword>
<dbReference type="InterPro" id="IPR024079">
    <property type="entry name" value="MetalloPept_cat_dom_sf"/>
</dbReference>
<feature type="compositionally biased region" description="Basic and acidic residues" evidence="9">
    <location>
        <begin position="1063"/>
        <end position="1078"/>
    </location>
</feature>
<dbReference type="GeneID" id="108568316"/>
<feature type="compositionally biased region" description="Low complexity" evidence="9">
    <location>
        <begin position="1181"/>
        <end position="1198"/>
    </location>
</feature>
<dbReference type="SMART" id="SM00608">
    <property type="entry name" value="ACR"/>
    <property type="match status" value="1"/>
</dbReference>
<dbReference type="Gene3D" id="3.40.390.10">
    <property type="entry name" value="Collagenase (Catalytic Domain)"/>
    <property type="match status" value="1"/>
</dbReference>
<dbReference type="Gene3D" id="4.10.70.10">
    <property type="entry name" value="Disintegrin domain"/>
    <property type="match status" value="1"/>
</dbReference>
<dbReference type="SUPFAM" id="SSF55486">
    <property type="entry name" value="Metalloproteases ('zincins'), catalytic domain"/>
    <property type="match status" value="1"/>
</dbReference>
<evidence type="ECO:0000256" key="6">
    <source>
        <dbReference type="PROSITE-ProRule" id="PRU00068"/>
    </source>
</evidence>
<evidence type="ECO:0000256" key="9">
    <source>
        <dbReference type="SAM" id="MobiDB-lite"/>
    </source>
</evidence>
<protein>
    <submittedName>
        <fullName evidence="14">Disintegrin and metalloproteinase domain-containing protein 11 isoform X1</fullName>
    </submittedName>
</protein>
<dbReference type="Pfam" id="PF07974">
    <property type="entry name" value="EGF_2"/>
    <property type="match status" value="1"/>
</dbReference>
<evidence type="ECO:0000256" key="2">
    <source>
        <dbReference type="ARBA" id="ARBA00022692"/>
    </source>
</evidence>
<evidence type="ECO:0000259" key="11">
    <source>
        <dbReference type="PROSITE" id="PS50214"/>
    </source>
</evidence>
<evidence type="ECO:0000256" key="7">
    <source>
        <dbReference type="PROSITE-ProRule" id="PRU00076"/>
    </source>
</evidence>
<dbReference type="Pfam" id="PF01421">
    <property type="entry name" value="Reprolysin"/>
    <property type="match status" value="1"/>
</dbReference>
<keyword evidence="13" id="KW-1185">Reference proteome</keyword>
<dbReference type="InterPro" id="IPR013111">
    <property type="entry name" value="EGF_extracell"/>
</dbReference>
<feature type="binding site" evidence="8">
    <location>
        <position position="348"/>
    </location>
    <ligand>
        <name>Zn(2+)</name>
        <dbReference type="ChEBI" id="CHEBI:29105"/>
        <note>catalytic</note>
    </ligand>
</feature>
<feature type="domain" description="Disintegrin" evidence="11">
    <location>
        <begin position="420"/>
        <end position="508"/>
    </location>
</feature>
<evidence type="ECO:0000313" key="13">
    <source>
        <dbReference type="Proteomes" id="UP000695000"/>
    </source>
</evidence>
<dbReference type="Pfam" id="PF00200">
    <property type="entry name" value="Disintegrin"/>
    <property type="match status" value="1"/>
</dbReference>
<reference evidence="14" key="1">
    <citation type="submission" date="2025-08" db="UniProtKB">
        <authorList>
            <consortium name="RefSeq"/>
        </authorList>
    </citation>
    <scope>IDENTIFICATION</scope>
    <source>
        <tissue evidence="14">Whole Larva</tissue>
    </source>
</reference>
<feature type="domain" description="EGF-like" evidence="10">
    <location>
        <begin position="661"/>
        <end position="698"/>
    </location>
</feature>
<feature type="compositionally biased region" description="Basic and acidic residues" evidence="9">
    <location>
        <begin position="1209"/>
        <end position="1226"/>
    </location>
</feature>
<dbReference type="PROSITE" id="PS01186">
    <property type="entry name" value="EGF_2"/>
    <property type="match status" value="1"/>
</dbReference>
<feature type="disulfide bond" evidence="6">
    <location>
        <begin position="480"/>
        <end position="500"/>
    </location>
</feature>
<dbReference type="PANTHER" id="PTHR11905">
    <property type="entry name" value="ADAM A DISINTEGRIN AND METALLOPROTEASE DOMAIN"/>
    <property type="match status" value="1"/>
</dbReference>
<organism evidence="13 14">
    <name type="scientific">Nicrophorus vespilloides</name>
    <name type="common">Boreal carrion beetle</name>
    <dbReference type="NCBI Taxonomy" id="110193"/>
    <lineage>
        <taxon>Eukaryota</taxon>
        <taxon>Metazoa</taxon>
        <taxon>Ecdysozoa</taxon>
        <taxon>Arthropoda</taxon>
        <taxon>Hexapoda</taxon>
        <taxon>Insecta</taxon>
        <taxon>Pterygota</taxon>
        <taxon>Neoptera</taxon>
        <taxon>Endopterygota</taxon>
        <taxon>Coleoptera</taxon>
        <taxon>Polyphaga</taxon>
        <taxon>Staphyliniformia</taxon>
        <taxon>Silphidae</taxon>
        <taxon>Nicrophorinae</taxon>
        <taxon>Nicrophorus</taxon>
    </lineage>
</organism>
<feature type="domain" description="Peptidase M12B" evidence="12">
    <location>
        <begin position="210"/>
        <end position="414"/>
    </location>
</feature>
<evidence type="ECO:0000256" key="3">
    <source>
        <dbReference type="ARBA" id="ARBA00022989"/>
    </source>
</evidence>
<dbReference type="InterPro" id="IPR001590">
    <property type="entry name" value="Peptidase_M12B"/>
</dbReference>
<keyword evidence="8" id="KW-0479">Metal-binding</keyword>
<dbReference type="RefSeq" id="XP_017784807.1">
    <property type="nucleotide sequence ID" value="XM_017929318.1"/>
</dbReference>
<evidence type="ECO:0000256" key="5">
    <source>
        <dbReference type="ARBA" id="ARBA00023157"/>
    </source>
</evidence>
<sequence>MVRNIGSHYYQIIYPVQLRQHKKMGISTREIGSSKVRKARSTRGQGDGGYSGPIRGSGRQRTGKHFHRTSLLIKAFNHKFRLDLELNTQLIAPNIMQKHFLNNGAEQVSKQEIEHCYYHGTVQDYPGATAAFHTCNGVSGVIHVGNETFVIHPFYGGDLSKHPHVIFEARTKANKGCANSGNMEWRLNPHSGFLPQPNDRLKRDVREATKYIETAMVIDKAMFEKRNGSTRAEVVHDAIQVANIADLYFRTLNTRVSVVYVETWQGGNQAQIDRSQDIGRGLSNFNDYTSRKLFKIDKDTTQLLTGEVFAGGEAGMAVPATVCTAKAVGISVDINTYEPHLLAGTMAHMIGHNIGMGHDDGREECFCRDWHGCIMAQAIVGLDNVQPYKFSECSRSDYIDRLRTGNGICLLNKPNELEVHRTCGNRIVEEGEECDCGSIDDCHTVDPCCDPITCKLTSEAECASGPCCEQCRLREKGVVCRDSSNECDLPEQCTGESGDCPADVFKKNGNPCGGDSGYCFNGFCPTHAIQCEHIWGYGGVSADLQCYDQFNSKGSINGHCGNDAYGRYVKCAPENVRCGSLQCQLGNRYPVVKGLDQLYTRTTISIKTVEYECKSIHRSTSSGSGVKTEVPHLGLVRDGTPCGENLICINQTCSSIFPHLDQTKCPTNNNDLECSGHGDCTNTNKCYCGVGWSGPDCSIEEQVTATPPLPTPPPEATKGMKDLAEIMKKKETPYESYHGSNTVFLVGTLMSVVGGVFIVFATMALCYRSVVVHKNFSLCLRKTTVRKYQKPYVKKPTQKNYVLTSGNHSASQEDTLNNADKIMSFGPVPAYGRTDSQRVLYRSSNHMGSSGPSNFQDHKMQQLKRIGVGGSGSEDDPTHSGSEEETVSFIDLQHNNLKLPEKKGILKKHDYGLVGVDVKDGWADGSQDNIMCSTDASMAQLVGGTSMSQVERTLKSLNGYHEDIIKALRNAATHRGTATPSGSTTALSEEVLRRSLQECAVGYPEYKTSGSKENVCEQQVVVEAEEEEEDEVPPHGPIRIRNLEDLIRQLEHHTRHMSPSGSEDIRMSETEADRHYRQESSSACSESSHQSHRDSRFVYGRYRQPTGRLPYPHPHPHPHHQAEEESIYESADHERGAPCGETPDSESDEFIQAQQQLARWASDDAVPQAGTSGQMPREYFPSPSSSTSEEPTSIVRAPAPVPPVVTAPHPEHATIHRPKRYPEYKH</sequence>
<evidence type="ECO:0000259" key="12">
    <source>
        <dbReference type="PROSITE" id="PS50215"/>
    </source>
</evidence>
<keyword evidence="5 7" id="KW-1015">Disulfide bond</keyword>
<dbReference type="Pfam" id="PF08516">
    <property type="entry name" value="ADAM_CR"/>
    <property type="match status" value="1"/>
</dbReference>
<feature type="region of interest" description="Disordered" evidence="9">
    <location>
        <begin position="30"/>
        <end position="62"/>
    </location>
</feature>
<dbReference type="PROSITE" id="PS50215">
    <property type="entry name" value="ADAM_MEPRO"/>
    <property type="match status" value="1"/>
</dbReference>
<gene>
    <name evidence="14" type="primary">LOC108568316</name>
</gene>